<dbReference type="InterPro" id="IPR002220">
    <property type="entry name" value="DapA-like"/>
</dbReference>
<dbReference type="SMART" id="SM01130">
    <property type="entry name" value="DHDPS"/>
    <property type="match status" value="1"/>
</dbReference>
<dbReference type="PANTHER" id="PTHR42849:SF1">
    <property type="entry name" value="N-ACETYLNEURAMINATE LYASE"/>
    <property type="match status" value="1"/>
</dbReference>
<feature type="active site" description="Schiff-base intermediate with substrate" evidence="1">
    <location>
        <position position="162"/>
    </location>
</feature>
<dbReference type="CDD" id="cd00408">
    <property type="entry name" value="DHDPS-like"/>
    <property type="match status" value="1"/>
</dbReference>
<feature type="binding site" evidence="2">
    <location>
        <position position="204"/>
    </location>
    <ligand>
        <name>pyruvate</name>
        <dbReference type="ChEBI" id="CHEBI:15361"/>
    </ligand>
</feature>
<evidence type="ECO:0000313" key="3">
    <source>
        <dbReference type="EMBL" id="HGQ35724.1"/>
    </source>
</evidence>
<feature type="active site" description="Proton donor/acceptor" evidence="1">
    <location>
        <position position="133"/>
    </location>
</feature>
<gene>
    <name evidence="4" type="ORF">ENU08_00160</name>
    <name evidence="3" type="ORF">ENU41_03485</name>
</gene>
<evidence type="ECO:0000313" key="4">
    <source>
        <dbReference type="EMBL" id="HGQ63653.1"/>
    </source>
</evidence>
<evidence type="ECO:0000256" key="1">
    <source>
        <dbReference type="PIRSR" id="PIRSR001365-1"/>
    </source>
</evidence>
<accession>A0A7C4JK10</accession>
<dbReference type="GO" id="GO:0005829">
    <property type="term" value="C:cytosol"/>
    <property type="evidence" value="ECO:0007669"/>
    <property type="project" value="TreeGrafter"/>
</dbReference>
<dbReference type="PIRSF" id="PIRSF001365">
    <property type="entry name" value="DHDPS"/>
    <property type="match status" value="1"/>
</dbReference>
<dbReference type="AlphaFoldDB" id="A0A7C4JK10"/>
<dbReference type="PRINTS" id="PR00146">
    <property type="entry name" value="DHPICSNTHASE"/>
</dbReference>
<dbReference type="GO" id="GO:0008675">
    <property type="term" value="F:2-dehydro-3-deoxy-phosphogluconate aldolase activity"/>
    <property type="evidence" value="ECO:0007669"/>
    <property type="project" value="UniProtKB-ARBA"/>
</dbReference>
<dbReference type="GO" id="GO:0019262">
    <property type="term" value="P:N-acetylneuraminate catabolic process"/>
    <property type="evidence" value="ECO:0007669"/>
    <property type="project" value="TreeGrafter"/>
</dbReference>
<evidence type="ECO:0000256" key="2">
    <source>
        <dbReference type="PIRSR" id="PIRSR001365-2"/>
    </source>
</evidence>
<comment type="caution">
    <text evidence="4">The sequence shown here is derived from an EMBL/GenBank/DDBJ whole genome shotgun (WGS) entry which is preliminary data.</text>
</comment>
<protein>
    <submittedName>
        <fullName evidence="4">Dihydrodipicolinate synthase family protein</fullName>
    </submittedName>
</protein>
<organism evidence="4">
    <name type="scientific">Ignisphaera aggregans</name>
    <dbReference type="NCBI Taxonomy" id="334771"/>
    <lineage>
        <taxon>Archaea</taxon>
        <taxon>Thermoproteota</taxon>
        <taxon>Thermoprotei</taxon>
        <taxon>Desulfurococcales</taxon>
        <taxon>Desulfurococcaceae</taxon>
        <taxon>Ignisphaera</taxon>
    </lineage>
</organism>
<dbReference type="PANTHER" id="PTHR42849">
    <property type="entry name" value="N-ACETYLNEURAMINATE LYASE"/>
    <property type="match status" value="1"/>
</dbReference>
<dbReference type="GO" id="GO:0008747">
    <property type="term" value="F:N-acetylneuraminate lyase activity"/>
    <property type="evidence" value="ECO:0007669"/>
    <property type="project" value="TreeGrafter"/>
</dbReference>
<dbReference type="SUPFAM" id="SSF51569">
    <property type="entry name" value="Aldolase"/>
    <property type="match status" value="1"/>
</dbReference>
<dbReference type="Gene3D" id="3.20.20.70">
    <property type="entry name" value="Aldolase class I"/>
    <property type="match status" value="1"/>
</dbReference>
<reference evidence="4" key="1">
    <citation type="journal article" date="2020" name="mSystems">
        <title>Genome- and Community-Level Interaction Insights into Carbon Utilization and Element Cycling Functions of Hydrothermarchaeota in Hydrothermal Sediment.</title>
        <authorList>
            <person name="Zhou Z."/>
            <person name="Liu Y."/>
            <person name="Xu W."/>
            <person name="Pan J."/>
            <person name="Luo Z.H."/>
            <person name="Li M."/>
        </authorList>
    </citation>
    <scope>NUCLEOTIDE SEQUENCE [LARGE SCALE GENOMIC DNA]</scope>
    <source>
        <strain evidence="4">SpSt-637</strain>
        <strain evidence="3">SpSt-667</strain>
    </source>
</reference>
<name>A0A7C4JK10_9CREN</name>
<dbReference type="EMBL" id="DTCK01000019">
    <property type="protein sequence ID" value="HGQ35724.1"/>
    <property type="molecule type" value="Genomic_DNA"/>
</dbReference>
<dbReference type="Pfam" id="PF00701">
    <property type="entry name" value="DHDPS"/>
    <property type="match status" value="1"/>
</dbReference>
<proteinExistence type="predicted"/>
<sequence>MVRGIVTALITPFTEDGDLCTECLEDMIRFQIEKGIAGLYISGTYGEGVITSSPIREKLLIKAIEFSPSRVFLLPHVGGSDTDTIIRLAKLAKDLGYLAVSVVGPLYHIPTKKGLVEFYKYIASKTDIPIVIYNHRERQRYNISPDDYEAIAREVPEVIGIKDTSYDVEQLLEYVKRFSAKHFIAGGGDNLLYYTFSIGAHAHICGTSNVFPEIAVALYKAVSEYNYMKAVEYQYKVNLVRKILGKYGVEVQEVIRVMLKLRGIKSGYPPKQLIYEFTPQQIEELVKLIECFAIA</sequence>
<dbReference type="EMBL" id="DTBD01000003">
    <property type="protein sequence ID" value="HGQ63653.1"/>
    <property type="molecule type" value="Genomic_DNA"/>
</dbReference>
<dbReference type="InterPro" id="IPR013785">
    <property type="entry name" value="Aldolase_TIM"/>
</dbReference>